<organism evidence="1 2">
    <name type="scientific">Aspergillus sclerotiicarbonarius (strain CBS 121057 / IBT 28362)</name>
    <dbReference type="NCBI Taxonomy" id="1448318"/>
    <lineage>
        <taxon>Eukaryota</taxon>
        <taxon>Fungi</taxon>
        <taxon>Dikarya</taxon>
        <taxon>Ascomycota</taxon>
        <taxon>Pezizomycotina</taxon>
        <taxon>Eurotiomycetes</taxon>
        <taxon>Eurotiomycetidae</taxon>
        <taxon>Eurotiales</taxon>
        <taxon>Aspergillaceae</taxon>
        <taxon>Aspergillus</taxon>
        <taxon>Aspergillus subgen. Circumdati</taxon>
    </lineage>
</organism>
<dbReference type="AlphaFoldDB" id="A0A319EI03"/>
<proteinExistence type="predicted"/>
<sequence>MRITANRQPLALLHTNLNHRRLRIDQILDSLDYLERVLAMDLLAGLEPLDHIVNELLCHFLLQPRTIIASIHSHGINIQVLKSGRRVADLNRLLELQPTDQLLALAQLQLRIAVVRLPLNHGLEILQGVLVVQDGGIRKGSSPVSLDKLAMVTQPASPAPSTNLSIVGVELQRLGGIHDRKAICFKFDMCLTQTPSASSHLYNQPTPSATTS</sequence>
<evidence type="ECO:0000313" key="1">
    <source>
        <dbReference type="EMBL" id="PYI09976.1"/>
    </source>
</evidence>
<dbReference type="Proteomes" id="UP000248423">
    <property type="component" value="Unassembled WGS sequence"/>
</dbReference>
<accession>A0A319EI03</accession>
<dbReference type="VEuPathDB" id="FungiDB:BO78DRAFT_11064"/>
<name>A0A319EI03_ASPSB</name>
<reference evidence="1 2" key="1">
    <citation type="submission" date="2018-02" db="EMBL/GenBank/DDBJ databases">
        <title>The genomes of Aspergillus section Nigri reveals drivers in fungal speciation.</title>
        <authorList>
            <consortium name="DOE Joint Genome Institute"/>
            <person name="Vesth T.C."/>
            <person name="Nybo J."/>
            <person name="Theobald S."/>
            <person name="Brandl J."/>
            <person name="Frisvad J.C."/>
            <person name="Nielsen K.F."/>
            <person name="Lyhne E.K."/>
            <person name="Kogle M.E."/>
            <person name="Kuo A."/>
            <person name="Riley R."/>
            <person name="Clum A."/>
            <person name="Nolan M."/>
            <person name="Lipzen A."/>
            <person name="Salamov A."/>
            <person name="Henrissat B."/>
            <person name="Wiebenga A."/>
            <person name="De vries R.P."/>
            <person name="Grigoriev I.V."/>
            <person name="Mortensen U.H."/>
            <person name="Andersen M.R."/>
            <person name="Baker S.E."/>
        </authorList>
    </citation>
    <scope>NUCLEOTIDE SEQUENCE [LARGE SCALE GENOMIC DNA]</scope>
    <source>
        <strain evidence="1 2">CBS 121057</strain>
    </source>
</reference>
<protein>
    <submittedName>
        <fullName evidence="1">Uncharacterized protein</fullName>
    </submittedName>
</protein>
<dbReference type="EMBL" id="KZ826324">
    <property type="protein sequence ID" value="PYI09976.1"/>
    <property type="molecule type" value="Genomic_DNA"/>
</dbReference>
<keyword evidence="2" id="KW-1185">Reference proteome</keyword>
<gene>
    <name evidence="1" type="ORF">BO78DRAFT_11064</name>
</gene>
<evidence type="ECO:0000313" key="2">
    <source>
        <dbReference type="Proteomes" id="UP000248423"/>
    </source>
</evidence>